<organism evidence="5 6">
    <name type="scientific">Thioalkalivibrio halophilus</name>
    <dbReference type="NCBI Taxonomy" id="252474"/>
    <lineage>
        <taxon>Bacteria</taxon>
        <taxon>Pseudomonadati</taxon>
        <taxon>Pseudomonadota</taxon>
        <taxon>Gammaproteobacteria</taxon>
        <taxon>Chromatiales</taxon>
        <taxon>Ectothiorhodospiraceae</taxon>
        <taxon>Thioalkalivibrio</taxon>
    </lineage>
</organism>
<comment type="function">
    <text evidence="1">Required for the efficient initiation of filament assembly.</text>
</comment>
<evidence type="ECO:0000256" key="4">
    <source>
        <dbReference type="SAM" id="MobiDB-lite"/>
    </source>
</evidence>
<proteinExistence type="inferred from homology"/>
<sequence>MVTDETGIRPSLEESIRLGQRLEDILLEETRAIESREPDRLQAAVQRKQELLQALETETRKQQQWIEARGAEFTPEGVARLFARLEGGEHLNDRWQALRATIERCNELNQGNARLIERNQRRVQMSMQILRGEDSGPATTYDPYGKARHRRTTGQTITRA</sequence>
<name>A0A1V3A297_9GAMM</name>
<keyword evidence="3" id="KW-1005">Bacterial flagellum biogenesis</keyword>
<accession>A0A1V3A297</accession>
<dbReference type="Proteomes" id="UP000189177">
    <property type="component" value="Unassembled WGS sequence"/>
</dbReference>
<dbReference type="EMBL" id="MUZR01000002">
    <property type="protein sequence ID" value="OOC11507.1"/>
    <property type="molecule type" value="Genomic_DNA"/>
</dbReference>
<dbReference type="Gene3D" id="1.20.58.300">
    <property type="entry name" value="FlgN-like"/>
    <property type="match status" value="1"/>
</dbReference>
<dbReference type="InterPro" id="IPR007809">
    <property type="entry name" value="FlgN-like"/>
</dbReference>
<comment type="caution">
    <text evidence="5">The sequence shown here is derived from an EMBL/GenBank/DDBJ whole genome shotgun (WGS) entry which is preliminary data.</text>
</comment>
<dbReference type="AlphaFoldDB" id="A0A1V3A297"/>
<gene>
    <name evidence="5" type="ORF">B1A74_00645</name>
</gene>
<dbReference type="STRING" id="252474.B1A74_00645"/>
<evidence type="ECO:0000256" key="2">
    <source>
        <dbReference type="ARBA" id="ARBA00007703"/>
    </source>
</evidence>
<feature type="region of interest" description="Disordered" evidence="4">
    <location>
        <begin position="132"/>
        <end position="160"/>
    </location>
</feature>
<evidence type="ECO:0000313" key="6">
    <source>
        <dbReference type="Proteomes" id="UP000189177"/>
    </source>
</evidence>
<evidence type="ECO:0000256" key="1">
    <source>
        <dbReference type="ARBA" id="ARBA00002397"/>
    </source>
</evidence>
<keyword evidence="5" id="KW-0966">Cell projection</keyword>
<protein>
    <submittedName>
        <fullName evidence="5">Flagellar biosynthesis protein FlgN</fullName>
    </submittedName>
</protein>
<reference evidence="5 6" key="1">
    <citation type="submission" date="2017-02" db="EMBL/GenBank/DDBJ databases">
        <title>Genomic diversity within the haloalkaliphilic genus Thioalkalivibrio.</title>
        <authorList>
            <person name="Ahn A.-C."/>
            <person name="Meier-Kolthoff J."/>
            <person name="Overmars L."/>
            <person name="Richter M."/>
            <person name="Woyke T."/>
            <person name="Sorokin D.Y."/>
            <person name="Muyzer G."/>
        </authorList>
    </citation>
    <scope>NUCLEOTIDE SEQUENCE [LARGE SCALE GENOMIC DNA]</scope>
    <source>
        <strain evidence="5 6">HL17</strain>
    </source>
</reference>
<dbReference type="OrthoDB" id="5769550at2"/>
<dbReference type="InterPro" id="IPR036679">
    <property type="entry name" value="FlgN-like_sf"/>
</dbReference>
<evidence type="ECO:0000313" key="5">
    <source>
        <dbReference type="EMBL" id="OOC11507.1"/>
    </source>
</evidence>
<keyword evidence="5" id="KW-0282">Flagellum</keyword>
<dbReference type="RefSeq" id="WP_028492327.1">
    <property type="nucleotide sequence ID" value="NZ_MUZR01000002.1"/>
</dbReference>
<dbReference type="SUPFAM" id="SSF140566">
    <property type="entry name" value="FlgN-like"/>
    <property type="match status" value="1"/>
</dbReference>
<evidence type="ECO:0000256" key="3">
    <source>
        <dbReference type="ARBA" id="ARBA00022795"/>
    </source>
</evidence>
<dbReference type="Pfam" id="PF05130">
    <property type="entry name" value="FlgN"/>
    <property type="match status" value="1"/>
</dbReference>
<keyword evidence="5" id="KW-0969">Cilium</keyword>
<comment type="similarity">
    <text evidence="2">Belongs to the FlgN family.</text>
</comment>
<dbReference type="GO" id="GO:0044780">
    <property type="term" value="P:bacterial-type flagellum assembly"/>
    <property type="evidence" value="ECO:0007669"/>
    <property type="project" value="InterPro"/>
</dbReference>
<keyword evidence="6" id="KW-1185">Reference proteome</keyword>